<feature type="region of interest" description="Disordered" evidence="1">
    <location>
        <begin position="31"/>
        <end position="53"/>
    </location>
</feature>
<keyword evidence="3" id="KW-1185">Reference proteome</keyword>
<sequence length="75" mass="8517">MKLLVTLVVSSKIRPGHARLTINRADLDKRGNVGLHRHHRASADVKNPKEEKKYPEPLNKVGIAYITIIRTLIVR</sequence>
<accession>A0AAV2D361</accession>
<dbReference type="Proteomes" id="UP001497516">
    <property type="component" value="Chromosome 10"/>
</dbReference>
<dbReference type="AlphaFoldDB" id="A0AAV2D361"/>
<evidence type="ECO:0000313" key="2">
    <source>
        <dbReference type="EMBL" id="CAL1363902.1"/>
    </source>
</evidence>
<proteinExistence type="predicted"/>
<organism evidence="2 3">
    <name type="scientific">Linum trigynum</name>
    <dbReference type="NCBI Taxonomy" id="586398"/>
    <lineage>
        <taxon>Eukaryota</taxon>
        <taxon>Viridiplantae</taxon>
        <taxon>Streptophyta</taxon>
        <taxon>Embryophyta</taxon>
        <taxon>Tracheophyta</taxon>
        <taxon>Spermatophyta</taxon>
        <taxon>Magnoliopsida</taxon>
        <taxon>eudicotyledons</taxon>
        <taxon>Gunneridae</taxon>
        <taxon>Pentapetalae</taxon>
        <taxon>rosids</taxon>
        <taxon>fabids</taxon>
        <taxon>Malpighiales</taxon>
        <taxon>Linaceae</taxon>
        <taxon>Linum</taxon>
    </lineage>
</organism>
<evidence type="ECO:0000256" key="1">
    <source>
        <dbReference type="SAM" id="MobiDB-lite"/>
    </source>
</evidence>
<protein>
    <submittedName>
        <fullName evidence="2">Uncharacterized protein</fullName>
    </submittedName>
</protein>
<feature type="compositionally biased region" description="Basic and acidic residues" evidence="1">
    <location>
        <begin position="41"/>
        <end position="53"/>
    </location>
</feature>
<reference evidence="2 3" key="1">
    <citation type="submission" date="2024-04" db="EMBL/GenBank/DDBJ databases">
        <authorList>
            <person name="Fracassetti M."/>
        </authorList>
    </citation>
    <scope>NUCLEOTIDE SEQUENCE [LARGE SCALE GENOMIC DNA]</scope>
</reference>
<dbReference type="EMBL" id="OZ034814">
    <property type="protein sequence ID" value="CAL1363902.1"/>
    <property type="molecule type" value="Genomic_DNA"/>
</dbReference>
<evidence type="ECO:0000313" key="3">
    <source>
        <dbReference type="Proteomes" id="UP001497516"/>
    </source>
</evidence>
<gene>
    <name evidence="2" type="ORF">LTRI10_LOCUS10131</name>
</gene>
<name>A0AAV2D361_9ROSI</name>